<evidence type="ECO:0000256" key="2">
    <source>
        <dbReference type="ARBA" id="ARBA00022692"/>
    </source>
</evidence>
<dbReference type="EMBL" id="MU001494">
    <property type="protein sequence ID" value="KAF2449564.1"/>
    <property type="molecule type" value="Genomic_DNA"/>
</dbReference>
<keyword evidence="2 5" id="KW-0812">Transmembrane</keyword>
<dbReference type="Proteomes" id="UP000799764">
    <property type="component" value="Unassembled WGS sequence"/>
</dbReference>
<dbReference type="AlphaFoldDB" id="A0A9P4PVA1"/>
<feature type="transmembrane region" description="Helical" evidence="5">
    <location>
        <begin position="118"/>
        <end position="140"/>
    </location>
</feature>
<comment type="subcellular location">
    <subcellularLocation>
        <location evidence="1">Membrane</location>
        <topology evidence="1">Multi-pass membrane protein</topology>
    </subcellularLocation>
</comment>
<evidence type="ECO:0000256" key="5">
    <source>
        <dbReference type="SAM" id="Phobius"/>
    </source>
</evidence>
<evidence type="ECO:0000313" key="6">
    <source>
        <dbReference type="EMBL" id="KAF2449564.1"/>
    </source>
</evidence>
<dbReference type="Pfam" id="PF00083">
    <property type="entry name" value="Sugar_tr"/>
    <property type="match status" value="1"/>
</dbReference>
<feature type="transmembrane region" description="Helical" evidence="5">
    <location>
        <begin position="84"/>
        <end position="106"/>
    </location>
</feature>
<evidence type="ECO:0000313" key="7">
    <source>
        <dbReference type="Proteomes" id="UP000799764"/>
    </source>
</evidence>
<dbReference type="PANTHER" id="PTHR48022:SF56">
    <property type="entry name" value="MAJOR FACILITATOR SUPERFAMILY (MFS) PROFILE DOMAIN-CONTAINING PROTEIN-RELATED"/>
    <property type="match status" value="1"/>
</dbReference>
<keyword evidence="3 5" id="KW-1133">Transmembrane helix</keyword>
<feature type="transmembrane region" description="Helical" evidence="5">
    <location>
        <begin position="147"/>
        <end position="165"/>
    </location>
</feature>
<evidence type="ECO:0000256" key="1">
    <source>
        <dbReference type="ARBA" id="ARBA00004141"/>
    </source>
</evidence>
<evidence type="ECO:0000256" key="4">
    <source>
        <dbReference type="ARBA" id="ARBA00023136"/>
    </source>
</evidence>
<evidence type="ECO:0000256" key="3">
    <source>
        <dbReference type="ARBA" id="ARBA00022989"/>
    </source>
</evidence>
<keyword evidence="7" id="KW-1185">Reference proteome</keyword>
<dbReference type="InterPro" id="IPR005828">
    <property type="entry name" value="MFS_sugar_transport-like"/>
</dbReference>
<gene>
    <name evidence="6" type="ORF">P171DRAFT_480643</name>
</gene>
<organism evidence="6 7">
    <name type="scientific">Karstenula rhodostoma CBS 690.94</name>
    <dbReference type="NCBI Taxonomy" id="1392251"/>
    <lineage>
        <taxon>Eukaryota</taxon>
        <taxon>Fungi</taxon>
        <taxon>Dikarya</taxon>
        <taxon>Ascomycota</taxon>
        <taxon>Pezizomycotina</taxon>
        <taxon>Dothideomycetes</taxon>
        <taxon>Pleosporomycetidae</taxon>
        <taxon>Pleosporales</taxon>
        <taxon>Massarineae</taxon>
        <taxon>Didymosphaeriaceae</taxon>
        <taxon>Karstenula</taxon>
    </lineage>
</organism>
<evidence type="ECO:0008006" key="8">
    <source>
        <dbReference type="Google" id="ProtNLM"/>
    </source>
</evidence>
<dbReference type="PANTHER" id="PTHR48022">
    <property type="entry name" value="PLASTIDIC GLUCOSE TRANSPORTER 4"/>
    <property type="match status" value="1"/>
</dbReference>
<comment type="caution">
    <text evidence="6">The sequence shown here is derived from an EMBL/GenBank/DDBJ whole genome shotgun (WGS) entry which is preliminary data.</text>
</comment>
<proteinExistence type="predicted"/>
<name>A0A9P4PVA1_9PLEO</name>
<keyword evidence="4 5" id="KW-0472">Membrane</keyword>
<dbReference type="InterPro" id="IPR050360">
    <property type="entry name" value="MFS_Sugar_Transporters"/>
</dbReference>
<protein>
    <recommendedName>
        <fullName evidence="8">Major facilitator superfamily (MFS) profile domain-containing protein</fullName>
    </recommendedName>
</protein>
<reference evidence="6" key="1">
    <citation type="journal article" date="2020" name="Stud. Mycol.">
        <title>101 Dothideomycetes genomes: a test case for predicting lifestyles and emergence of pathogens.</title>
        <authorList>
            <person name="Haridas S."/>
            <person name="Albert R."/>
            <person name="Binder M."/>
            <person name="Bloem J."/>
            <person name="Labutti K."/>
            <person name="Salamov A."/>
            <person name="Andreopoulos B."/>
            <person name="Baker S."/>
            <person name="Barry K."/>
            <person name="Bills G."/>
            <person name="Bluhm B."/>
            <person name="Cannon C."/>
            <person name="Castanera R."/>
            <person name="Culley D."/>
            <person name="Daum C."/>
            <person name="Ezra D."/>
            <person name="Gonzalez J."/>
            <person name="Henrissat B."/>
            <person name="Kuo A."/>
            <person name="Liang C."/>
            <person name="Lipzen A."/>
            <person name="Lutzoni F."/>
            <person name="Magnuson J."/>
            <person name="Mondo S."/>
            <person name="Nolan M."/>
            <person name="Ohm R."/>
            <person name="Pangilinan J."/>
            <person name="Park H.-J."/>
            <person name="Ramirez L."/>
            <person name="Alfaro M."/>
            <person name="Sun H."/>
            <person name="Tritt A."/>
            <person name="Yoshinaga Y."/>
            <person name="Zwiers L.-H."/>
            <person name="Turgeon B."/>
            <person name="Goodwin S."/>
            <person name="Spatafora J."/>
            <person name="Crous P."/>
            <person name="Grigoriev I."/>
        </authorList>
    </citation>
    <scope>NUCLEOTIDE SEQUENCE</scope>
    <source>
        <strain evidence="6">CBS 690.94</strain>
    </source>
</reference>
<dbReference type="SUPFAM" id="SSF103473">
    <property type="entry name" value="MFS general substrate transporter"/>
    <property type="match status" value="1"/>
</dbReference>
<sequence length="259" mass="28397">MISAVNFAIVIGQLLGYGVMRETQAIDSSMSYRIIDWNPWIQMSRRRWKKSELTHNAAAAPSEASGFATLKECFNAKNRLRTTISLSVFFPQASSGVAWVVAYMGYFLQLSDMEGTSVFDATVGIAGAMPFGTMASWWAVERIGRRWTILGVLALFVNSGRQVVLTQVGFMALWAFMYQASIGSAGYSLVSEVPTSHLRGAVQSMATMVNGASNAVWALSLPYMINPDQANMGGRSFEEIDALFDRGVSPRHFASTKLD</sequence>
<dbReference type="Gene3D" id="1.20.1250.20">
    <property type="entry name" value="MFS general substrate transporter like domains"/>
    <property type="match status" value="1"/>
</dbReference>
<dbReference type="OrthoDB" id="6612291at2759"/>
<dbReference type="GO" id="GO:0016020">
    <property type="term" value="C:membrane"/>
    <property type="evidence" value="ECO:0007669"/>
    <property type="project" value="UniProtKB-SubCell"/>
</dbReference>
<dbReference type="GO" id="GO:0005351">
    <property type="term" value="F:carbohydrate:proton symporter activity"/>
    <property type="evidence" value="ECO:0007669"/>
    <property type="project" value="TreeGrafter"/>
</dbReference>
<dbReference type="InterPro" id="IPR036259">
    <property type="entry name" value="MFS_trans_sf"/>
</dbReference>
<accession>A0A9P4PVA1</accession>